<evidence type="ECO:0000256" key="4">
    <source>
        <dbReference type="SAM" id="Coils"/>
    </source>
</evidence>
<dbReference type="InterPro" id="IPR009053">
    <property type="entry name" value="Prefoldin"/>
</dbReference>
<dbReference type="SUPFAM" id="SSF46579">
    <property type="entry name" value="Prefoldin"/>
    <property type="match status" value="1"/>
</dbReference>
<sequence>MTTNLDYEISEEDQKSIIEFSTLFNKKAQAETKLKVLKEQVQNLTDAQEELLINMDTPYLQIGDCFLRVDENELDGHLESKKEEFADEITRLEQSLEEYTSKTTELKAMLYAKFGNRINLEA</sequence>
<dbReference type="PANTHER" id="PTHR21100:SF9">
    <property type="entry name" value="PREFOLDIN SUBUNIT 4"/>
    <property type="match status" value="1"/>
</dbReference>
<dbReference type="PANTHER" id="PTHR21100">
    <property type="entry name" value="PREFOLDIN SUBUNIT 4"/>
    <property type="match status" value="1"/>
</dbReference>
<dbReference type="GO" id="GO:0006457">
    <property type="term" value="P:protein folding"/>
    <property type="evidence" value="ECO:0007669"/>
    <property type="project" value="UniProtKB-UniRule"/>
</dbReference>
<evidence type="ECO:0000313" key="5">
    <source>
        <dbReference type="EMBL" id="KAK1932637.1"/>
    </source>
</evidence>
<feature type="coiled-coil region" evidence="4">
    <location>
        <begin position="20"/>
        <end position="54"/>
    </location>
</feature>
<dbReference type="GO" id="GO:0005737">
    <property type="term" value="C:cytoplasm"/>
    <property type="evidence" value="ECO:0007669"/>
    <property type="project" value="TreeGrafter"/>
</dbReference>
<dbReference type="GO" id="GO:0051082">
    <property type="term" value="F:unfolded protein binding"/>
    <property type="evidence" value="ECO:0007669"/>
    <property type="project" value="InterPro"/>
</dbReference>
<evidence type="ECO:0000256" key="1">
    <source>
        <dbReference type="ARBA" id="ARBA00008045"/>
    </source>
</evidence>
<keyword evidence="4" id="KW-0175">Coiled coil</keyword>
<accession>A0AAD9G6C7</accession>
<reference evidence="5" key="1">
    <citation type="journal article" date="2014" name="Nucleic Acids Res.">
        <title>The evolutionary dynamics of variant antigen genes in Babesia reveal a history of genomic innovation underlying host-parasite interaction.</title>
        <authorList>
            <person name="Jackson A.P."/>
            <person name="Otto T.D."/>
            <person name="Darby A."/>
            <person name="Ramaprasad A."/>
            <person name="Xia D."/>
            <person name="Echaide I.E."/>
            <person name="Farber M."/>
            <person name="Gahlot S."/>
            <person name="Gamble J."/>
            <person name="Gupta D."/>
            <person name="Gupta Y."/>
            <person name="Jackson L."/>
            <person name="Malandrin L."/>
            <person name="Malas T.B."/>
            <person name="Moussa E."/>
            <person name="Nair M."/>
            <person name="Reid A.J."/>
            <person name="Sanders M."/>
            <person name="Sharma J."/>
            <person name="Tracey A."/>
            <person name="Quail M.A."/>
            <person name="Weir W."/>
            <person name="Wastling J.M."/>
            <person name="Hall N."/>
            <person name="Willadsen P."/>
            <person name="Lingelbach K."/>
            <person name="Shiels B."/>
            <person name="Tait A."/>
            <person name="Berriman M."/>
            <person name="Allred D.R."/>
            <person name="Pain A."/>
        </authorList>
    </citation>
    <scope>NUCLEOTIDE SEQUENCE</scope>
    <source>
        <strain evidence="5">1802A</strain>
    </source>
</reference>
<comment type="similarity">
    <text evidence="1 3">Belongs to the prefoldin subunit beta family.</text>
</comment>
<keyword evidence="2 3" id="KW-0143">Chaperone</keyword>
<dbReference type="Proteomes" id="UP001195914">
    <property type="component" value="Unassembled WGS sequence"/>
</dbReference>
<evidence type="ECO:0000256" key="3">
    <source>
        <dbReference type="PIRNR" id="PIRNR016477"/>
    </source>
</evidence>
<dbReference type="AlphaFoldDB" id="A0AAD9G6C7"/>
<dbReference type="InterPro" id="IPR002777">
    <property type="entry name" value="PFD_beta-like"/>
</dbReference>
<dbReference type="Pfam" id="PF01920">
    <property type="entry name" value="Prefoldin_2"/>
    <property type="match status" value="1"/>
</dbReference>
<evidence type="ECO:0000256" key="2">
    <source>
        <dbReference type="ARBA" id="ARBA00023186"/>
    </source>
</evidence>
<comment type="caution">
    <text evidence="5">The sequence shown here is derived from an EMBL/GenBank/DDBJ whole genome shotgun (WGS) entry which is preliminary data.</text>
</comment>
<proteinExistence type="inferred from homology"/>
<gene>
    <name evidence="5" type="ORF">X943_000095</name>
</gene>
<dbReference type="GO" id="GO:0016272">
    <property type="term" value="C:prefoldin complex"/>
    <property type="evidence" value="ECO:0007669"/>
    <property type="project" value="UniProtKB-UniRule"/>
</dbReference>
<organism evidence="5 6">
    <name type="scientific">Babesia divergens</name>
    <dbReference type="NCBI Taxonomy" id="32595"/>
    <lineage>
        <taxon>Eukaryota</taxon>
        <taxon>Sar</taxon>
        <taxon>Alveolata</taxon>
        <taxon>Apicomplexa</taxon>
        <taxon>Aconoidasida</taxon>
        <taxon>Piroplasmida</taxon>
        <taxon>Babesiidae</taxon>
        <taxon>Babesia</taxon>
    </lineage>
</organism>
<dbReference type="PIRSF" id="PIRSF016477">
    <property type="entry name" value="Prefoldin_subunit_4"/>
    <property type="match status" value="1"/>
</dbReference>
<dbReference type="EMBL" id="JAHBMH010000073">
    <property type="protein sequence ID" value="KAK1932637.1"/>
    <property type="molecule type" value="Genomic_DNA"/>
</dbReference>
<feature type="coiled-coil region" evidence="4">
    <location>
        <begin position="82"/>
        <end position="109"/>
    </location>
</feature>
<reference evidence="5" key="2">
    <citation type="submission" date="2021-05" db="EMBL/GenBank/DDBJ databases">
        <authorList>
            <person name="Pain A."/>
        </authorList>
    </citation>
    <scope>NUCLEOTIDE SEQUENCE</scope>
    <source>
        <strain evidence="5">1802A</strain>
    </source>
</reference>
<keyword evidence="6" id="KW-1185">Reference proteome</keyword>
<protein>
    <recommendedName>
        <fullName evidence="3">Prefoldin subunit 4</fullName>
    </recommendedName>
</protein>
<dbReference type="Gene3D" id="1.10.287.370">
    <property type="match status" value="1"/>
</dbReference>
<dbReference type="InterPro" id="IPR016661">
    <property type="entry name" value="PFDN4"/>
</dbReference>
<comment type="function">
    <text evidence="3">Binds specifically to cytosolic chaperonin (c-CPN) and transfers target proteins to it. Binds to nascent polypeptide chain and promotes folding in an environment in which there are many competing pathways for nonnative proteins.</text>
</comment>
<comment type="subunit">
    <text evidence="3">Heterohexamer of two PFD-alpha type and four PFD-beta type subunits.</text>
</comment>
<evidence type="ECO:0000313" key="6">
    <source>
        <dbReference type="Proteomes" id="UP001195914"/>
    </source>
</evidence>
<name>A0AAD9G6C7_BABDI</name>